<dbReference type="PANTHER" id="PTHR10742:SF410">
    <property type="entry name" value="LYSINE-SPECIFIC HISTONE DEMETHYLASE 2"/>
    <property type="match status" value="1"/>
</dbReference>
<proteinExistence type="inferred from homology"/>
<gene>
    <name evidence="4" type="ORF">VOLCADRAFT_105855</name>
</gene>
<keyword evidence="5" id="KW-1185">Reference proteome</keyword>
<feature type="domain" description="Amine oxidase" evidence="3">
    <location>
        <begin position="44"/>
        <end position="393"/>
    </location>
</feature>
<sequence>MGMEVFLATVLFVLAMPSAMSAPSAAAAPTPSNIYDLIIIGSGMSGLGAAKRAKELGVNKILILEARDRIGGRTFTQPLSITLPPNSPTPAVIDLGAAWIHGSSGAARGLNPMAKLANDAGTGYFTTTENGLSFDPQGREDTAQWDSTLEDMLSRWETYLNNYSPTNTESLNTVTNKFINSRSFTALQKTALTQGLMTEVVMDYAADLSDMSARWSMEDLVWGSGPDALPARGYSALVDYLATNQTIWTNYAVDVIDYSNANLVNVSGRVMNTAAKFWLQAKGVIVTMPLGYLQNKLAASQPTLFKPALSSTQSGAIKALGMGLLNKVILVWNDASWWSGLLTEPWVTIRNTSTPGAFSEYYNLAATATKLPVLICFNGASFARSVEGLSDEAMTIVTRWASDPWTYGSYSYGKVGMTGTTRTQASAPLGTQKRVGFAGEHTHTQFPATAHGAYLSGVAEAGRIAPIVKQ</sequence>
<evidence type="ECO:0000259" key="3">
    <source>
        <dbReference type="Pfam" id="PF01593"/>
    </source>
</evidence>
<dbReference type="GO" id="GO:0050660">
    <property type="term" value="F:flavin adenine dinucleotide binding"/>
    <property type="evidence" value="ECO:0007669"/>
    <property type="project" value="TreeGrafter"/>
</dbReference>
<dbReference type="STRING" id="3068.D8U3N5"/>
<dbReference type="InterPro" id="IPR002937">
    <property type="entry name" value="Amino_oxidase"/>
</dbReference>
<dbReference type="eggNOG" id="KOG0029">
    <property type="taxonomic scope" value="Eukaryota"/>
</dbReference>
<comment type="similarity">
    <text evidence="1">Belongs to the flavin monoamine oxidase family.</text>
</comment>
<accession>D8U3N5</accession>
<feature type="chain" id="PRO_5003124138" description="Amine oxidase domain-containing protein" evidence="2">
    <location>
        <begin position="22"/>
        <end position="470"/>
    </location>
</feature>
<dbReference type="InParanoid" id="D8U3N5"/>
<dbReference type="GO" id="GO:0006338">
    <property type="term" value="P:chromatin remodeling"/>
    <property type="evidence" value="ECO:0007669"/>
    <property type="project" value="TreeGrafter"/>
</dbReference>
<dbReference type="GO" id="GO:0016491">
    <property type="term" value="F:oxidoreductase activity"/>
    <property type="evidence" value="ECO:0007669"/>
    <property type="project" value="UniProtKB-KW"/>
</dbReference>
<dbReference type="Gene3D" id="3.90.660.10">
    <property type="match status" value="2"/>
</dbReference>
<evidence type="ECO:0000256" key="1">
    <source>
        <dbReference type="ARBA" id="ARBA00005995"/>
    </source>
</evidence>
<dbReference type="InterPro" id="IPR036188">
    <property type="entry name" value="FAD/NAD-bd_sf"/>
</dbReference>
<dbReference type="RefSeq" id="XP_002953252.1">
    <property type="nucleotide sequence ID" value="XM_002953206.1"/>
</dbReference>
<protein>
    <recommendedName>
        <fullName evidence="3">Amine oxidase domain-containing protein</fullName>
    </recommendedName>
</protein>
<dbReference type="AlphaFoldDB" id="D8U3N5"/>
<dbReference type="Pfam" id="PF01593">
    <property type="entry name" value="Amino_oxidase"/>
    <property type="match status" value="1"/>
</dbReference>
<dbReference type="KEGG" id="vcn:VOLCADRAFT_105855"/>
<organism evidence="5">
    <name type="scientific">Volvox carteri f. nagariensis</name>
    <dbReference type="NCBI Taxonomy" id="3068"/>
    <lineage>
        <taxon>Eukaryota</taxon>
        <taxon>Viridiplantae</taxon>
        <taxon>Chlorophyta</taxon>
        <taxon>core chlorophytes</taxon>
        <taxon>Chlorophyceae</taxon>
        <taxon>CS clade</taxon>
        <taxon>Chlamydomonadales</taxon>
        <taxon>Volvocaceae</taxon>
        <taxon>Volvox</taxon>
    </lineage>
</organism>
<evidence type="ECO:0000256" key="2">
    <source>
        <dbReference type="SAM" id="SignalP"/>
    </source>
</evidence>
<dbReference type="GO" id="GO:0003682">
    <property type="term" value="F:chromatin binding"/>
    <property type="evidence" value="ECO:0007669"/>
    <property type="project" value="TreeGrafter"/>
</dbReference>
<evidence type="ECO:0000313" key="5">
    <source>
        <dbReference type="Proteomes" id="UP000001058"/>
    </source>
</evidence>
<reference evidence="4 5" key="1">
    <citation type="journal article" date="2010" name="Science">
        <title>Genomic analysis of organismal complexity in the multicellular green alga Volvox carteri.</title>
        <authorList>
            <person name="Prochnik S.E."/>
            <person name="Umen J."/>
            <person name="Nedelcu A.M."/>
            <person name="Hallmann A."/>
            <person name="Miller S.M."/>
            <person name="Nishii I."/>
            <person name="Ferris P."/>
            <person name="Kuo A."/>
            <person name="Mitros T."/>
            <person name="Fritz-Laylin L.K."/>
            <person name="Hellsten U."/>
            <person name="Chapman J."/>
            <person name="Simakov O."/>
            <person name="Rensing S.A."/>
            <person name="Terry A."/>
            <person name="Pangilinan J."/>
            <person name="Kapitonov V."/>
            <person name="Jurka J."/>
            <person name="Salamov A."/>
            <person name="Shapiro H."/>
            <person name="Schmutz J."/>
            <person name="Grimwood J."/>
            <person name="Lindquist E."/>
            <person name="Lucas S."/>
            <person name="Grigoriev I.V."/>
            <person name="Schmitt R."/>
            <person name="Kirk D."/>
            <person name="Rokhsar D.S."/>
        </authorList>
    </citation>
    <scope>NUCLEOTIDE SEQUENCE [LARGE SCALE GENOMIC DNA]</scope>
    <source>
        <strain evidence="5">f. Nagariensis / Eve</strain>
    </source>
</reference>
<dbReference type="Proteomes" id="UP000001058">
    <property type="component" value="Unassembled WGS sequence"/>
</dbReference>
<name>D8U3N5_VOLCA</name>
<dbReference type="SUPFAM" id="SSF54373">
    <property type="entry name" value="FAD-linked reductases, C-terminal domain"/>
    <property type="match status" value="1"/>
</dbReference>
<dbReference type="SUPFAM" id="SSF51905">
    <property type="entry name" value="FAD/NAD(P)-binding domain"/>
    <property type="match status" value="1"/>
</dbReference>
<dbReference type="EMBL" id="GL378356">
    <property type="protein sequence ID" value="EFJ45562.1"/>
    <property type="molecule type" value="Genomic_DNA"/>
</dbReference>
<dbReference type="GeneID" id="9622347"/>
<evidence type="ECO:0000313" key="4">
    <source>
        <dbReference type="EMBL" id="EFJ45562.1"/>
    </source>
</evidence>
<keyword evidence="2" id="KW-0732">Signal</keyword>
<dbReference type="PANTHER" id="PTHR10742">
    <property type="entry name" value="FLAVIN MONOAMINE OXIDASE"/>
    <property type="match status" value="1"/>
</dbReference>
<dbReference type="OrthoDB" id="5046242at2759"/>
<dbReference type="InterPro" id="IPR050281">
    <property type="entry name" value="Flavin_monoamine_oxidase"/>
</dbReference>
<feature type="signal peptide" evidence="2">
    <location>
        <begin position="1"/>
        <end position="21"/>
    </location>
</feature>
<dbReference type="Gene3D" id="3.50.50.60">
    <property type="entry name" value="FAD/NAD(P)-binding domain"/>
    <property type="match status" value="2"/>
</dbReference>